<dbReference type="InterPro" id="IPR017896">
    <property type="entry name" value="4Fe4S_Fe-S-bd"/>
</dbReference>
<protein>
    <recommendedName>
        <fullName evidence="2">4Fe-4S ferredoxin-type domain-containing protein</fullName>
    </recommendedName>
</protein>
<gene>
    <name evidence="3" type="ORF">HMPREF0179_03127</name>
</gene>
<feature type="transmembrane region" description="Helical" evidence="1">
    <location>
        <begin position="304"/>
        <end position="323"/>
    </location>
</feature>
<dbReference type="PROSITE" id="PS51379">
    <property type="entry name" value="4FE4S_FER_2"/>
    <property type="match status" value="1"/>
</dbReference>
<keyword evidence="1" id="KW-1133">Transmembrane helix</keyword>
<evidence type="ECO:0000313" key="3">
    <source>
        <dbReference type="EMBL" id="EFV43108.1"/>
    </source>
</evidence>
<dbReference type="EMBL" id="ADCP02000001">
    <property type="protein sequence ID" value="EFV43108.1"/>
    <property type="molecule type" value="Genomic_DNA"/>
</dbReference>
<evidence type="ECO:0000256" key="1">
    <source>
        <dbReference type="SAM" id="Phobius"/>
    </source>
</evidence>
<organism evidence="3 4">
    <name type="scientific">Bilophila wadsworthia (strain 3_1_6)</name>
    <dbReference type="NCBI Taxonomy" id="563192"/>
    <lineage>
        <taxon>Bacteria</taxon>
        <taxon>Pseudomonadati</taxon>
        <taxon>Thermodesulfobacteriota</taxon>
        <taxon>Desulfovibrionia</taxon>
        <taxon>Desulfovibrionales</taxon>
        <taxon>Desulfovibrionaceae</taxon>
        <taxon>Bilophila</taxon>
    </lineage>
</organism>
<feature type="domain" description="4Fe-4S ferredoxin-type" evidence="2">
    <location>
        <begin position="350"/>
        <end position="380"/>
    </location>
</feature>
<feature type="transmembrane region" description="Helical" evidence="1">
    <location>
        <begin position="26"/>
        <end position="44"/>
    </location>
</feature>
<keyword evidence="1" id="KW-0472">Membrane</keyword>
<feature type="transmembrane region" description="Helical" evidence="1">
    <location>
        <begin position="280"/>
        <end position="298"/>
    </location>
</feature>
<dbReference type="Gene3D" id="3.30.70.20">
    <property type="match status" value="1"/>
</dbReference>
<feature type="transmembrane region" description="Helical" evidence="1">
    <location>
        <begin position="233"/>
        <end position="259"/>
    </location>
</feature>
<evidence type="ECO:0000313" key="4">
    <source>
        <dbReference type="Proteomes" id="UP000006034"/>
    </source>
</evidence>
<keyword evidence="1" id="KW-0812">Transmembrane</keyword>
<feature type="transmembrane region" description="Helical" evidence="1">
    <location>
        <begin position="56"/>
        <end position="77"/>
    </location>
</feature>
<name>E5YAA7_BILW3</name>
<keyword evidence="4" id="KW-1185">Reference proteome</keyword>
<proteinExistence type="predicted"/>
<feature type="transmembrane region" description="Helical" evidence="1">
    <location>
        <begin position="151"/>
        <end position="173"/>
    </location>
</feature>
<comment type="caution">
    <text evidence="3">The sequence shown here is derived from an EMBL/GenBank/DDBJ whole genome shotgun (WGS) entry which is preliminary data.</text>
</comment>
<sequence>MSIMRSILCLTPSSLAFVLGGAHFWRAGQYPFSVGCMLFALLVWRREAWIRQVTLVLLPLLAARWVWAAAQFVQIRMFMEQPWMRLACILLGVSLFTATAALLLEGKTGDAWYARGRKRALMRTAAFFGTIAILTPLLFVAPQVFLTERFLPGWAPLHILLAGFWASWVASRLGDRDAAPRTRLFIWRLFSVAFFVQLALGLAGYGLFLMTGNLHLPVPGMILAAPLYRGGGLFMPILFGVSVLLAGAAWCSHLCYFGVWDTVAASGRKAVPPPRWMSRLRPVFFGLMLAVPAVLRLSGAPTGVAVALGLALGLLLLPVAVLLSRRYGSACYCLAVCPLGLVANWLGKIAPWRIRRTDACMHCLACIRVCRYGALTPERLKEGRPGPGCTLCRDCLSVCRHGGLAVTLYGKTCGAAESSFVVLLSIMHTVFLAVARV</sequence>
<dbReference type="AlphaFoldDB" id="E5YAA7"/>
<accession>E5YAA7</accession>
<feature type="transmembrane region" description="Helical" evidence="1">
    <location>
        <begin position="125"/>
        <end position="145"/>
    </location>
</feature>
<dbReference type="HOGENOM" id="CLU_050827_0_0_7"/>
<dbReference type="OrthoDB" id="9784262at2"/>
<feature type="transmembrane region" description="Helical" evidence="1">
    <location>
        <begin position="330"/>
        <end position="347"/>
    </location>
</feature>
<reference evidence="3 4" key="2">
    <citation type="submission" date="2013-04" db="EMBL/GenBank/DDBJ databases">
        <title>The Genome Sequence of Bilophila wadsworthia 3_1_6.</title>
        <authorList>
            <consortium name="The Broad Institute Genomics Platform"/>
            <person name="Earl A."/>
            <person name="Ward D."/>
            <person name="Feldgarden M."/>
            <person name="Gevers D."/>
            <person name="Sibley C."/>
            <person name="Strauss J."/>
            <person name="Allen-Vercoe E."/>
            <person name="Walker B."/>
            <person name="Young S."/>
            <person name="Zeng Q."/>
            <person name="Gargeya S."/>
            <person name="Fitzgerald M."/>
            <person name="Haas B."/>
            <person name="Abouelleil A."/>
            <person name="Allen A.W."/>
            <person name="Alvarado L."/>
            <person name="Arachchi H.M."/>
            <person name="Berlin A.M."/>
            <person name="Chapman S.B."/>
            <person name="Gainer-Dewar J."/>
            <person name="Goldberg J."/>
            <person name="Griggs A."/>
            <person name="Gujja S."/>
            <person name="Hansen M."/>
            <person name="Howarth C."/>
            <person name="Imamovic A."/>
            <person name="Ireland A."/>
            <person name="Larimer J."/>
            <person name="McCowan C."/>
            <person name="Murphy C."/>
            <person name="Pearson M."/>
            <person name="Poon T.W."/>
            <person name="Priest M."/>
            <person name="Roberts A."/>
            <person name="Saif S."/>
            <person name="Shea T."/>
            <person name="Sisk P."/>
            <person name="Sykes S."/>
            <person name="Wortman J."/>
            <person name="Nusbaum C."/>
            <person name="Birren B."/>
        </authorList>
    </citation>
    <scope>NUCLEOTIDE SEQUENCE [LARGE SCALE GENOMIC DNA]</scope>
    <source>
        <strain evidence="3 4">3_1_6</strain>
    </source>
</reference>
<feature type="transmembrane region" description="Helical" evidence="1">
    <location>
        <begin position="83"/>
        <end position="104"/>
    </location>
</feature>
<evidence type="ECO:0000259" key="2">
    <source>
        <dbReference type="PROSITE" id="PS51379"/>
    </source>
</evidence>
<reference evidence="3 4" key="1">
    <citation type="submission" date="2010-10" db="EMBL/GenBank/DDBJ databases">
        <authorList>
            <consortium name="The Broad Institute Genome Sequencing Platform"/>
            <person name="Ward D."/>
            <person name="Earl A."/>
            <person name="Feldgarden M."/>
            <person name="Young S.K."/>
            <person name="Gargeya S."/>
            <person name="Zeng Q."/>
            <person name="Alvarado L."/>
            <person name="Berlin A."/>
            <person name="Bochicchio J."/>
            <person name="Chapman S.B."/>
            <person name="Chen Z."/>
            <person name="Freedman E."/>
            <person name="Gellesch M."/>
            <person name="Goldberg J."/>
            <person name="Griggs A."/>
            <person name="Gujja S."/>
            <person name="Heilman E."/>
            <person name="Heiman D."/>
            <person name="Howarth C."/>
            <person name="Mehta T."/>
            <person name="Neiman D."/>
            <person name="Pearson M."/>
            <person name="Roberts A."/>
            <person name="Saif S."/>
            <person name="Shea T."/>
            <person name="Shenoy N."/>
            <person name="Sisk P."/>
            <person name="Stolte C."/>
            <person name="Sykes S."/>
            <person name="White J."/>
            <person name="Yandava C."/>
            <person name="Allen-Vercoe E."/>
            <person name="Sibley C."/>
            <person name="Ambrose C.E."/>
            <person name="Strauss J."/>
            <person name="Daigneault M."/>
            <person name="Haas B."/>
            <person name="Nusbaum C."/>
            <person name="Birren B."/>
        </authorList>
    </citation>
    <scope>NUCLEOTIDE SEQUENCE [LARGE SCALE GENOMIC DNA]</scope>
    <source>
        <strain evidence="3 4">3_1_6</strain>
    </source>
</reference>
<dbReference type="STRING" id="563192.HMPREF0179_03127"/>
<dbReference type="eggNOG" id="COG0348">
    <property type="taxonomic scope" value="Bacteria"/>
</dbReference>
<dbReference type="SUPFAM" id="SSF54862">
    <property type="entry name" value="4Fe-4S ferredoxins"/>
    <property type="match status" value="1"/>
</dbReference>
<dbReference type="Proteomes" id="UP000006034">
    <property type="component" value="Unassembled WGS sequence"/>
</dbReference>
<feature type="transmembrane region" description="Helical" evidence="1">
    <location>
        <begin position="185"/>
        <end position="208"/>
    </location>
</feature>